<dbReference type="EMBL" id="ML179509">
    <property type="protein sequence ID" value="THU86179.1"/>
    <property type="molecule type" value="Genomic_DNA"/>
</dbReference>
<keyword evidence="4" id="KW-1185">Reference proteome</keyword>
<keyword evidence="2" id="KW-0732">Signal</keyword>
<evidence type="ECO:0000313" key="4">
    <source>
        <dbReference type="Proteomes" id="UP000297245"/>
    </source>
</evidence>
<feature type="signal peptide" evidence="2">
    <location>
        <begin position="1"/>
        <end position="21"/>
    </location>
</feature>
<name>A0A4S8LBL2_DENBC</name>
<evidence type="ECO:0000256" key="1">
    <source>
        <dbReference type="SAM" id="MobiDB-lite"/>
    </source>
</evidence>
<feature type="chain" id="PRO_5020320741" evidence="2">
    <location>
        <begin position="22"/>
        <end position="219"/>
    </location>
</feature>
<proteinExistence type="predicted"/>
<sequence>MFSKALVLAPLVACVVSSVSAAPAEAEKRQLDGISLPDGVPTDILSSLAGVTDIGQITSALGTAIPSDAISQVSAALATASLPDLGSAVSGVTLPSDISSVLGSLLPSGVDIGQLTSLIPSGVSIPTDAAGLSSLLGSASITDAGQVASILATATAPAGSASTQANGGSGSTPNSASGSSDNSGNTNGNNDSGALGTATPTVMLATIVGGSLLGAFLTV</sequence>
<dbReference type="OrthoDB" id="10642459at2759"/>
<evidence type="ECO:0000256" key="2">
    <source>
        <dbReference type="SAM" id="SignalP"/>
    </source>
</evidence>
<feature type="region of interest" description="Disordered" evidence="1">
    <location>
        <begin position="161"/>
        <end position="194"/>
    </location>
</feature>
<evidence type="ECO:0000313" key="3">
    <source>
        <dbReference type="EMBL" id="THU86179.1"/>
    </source>
</evidence>
<reference evidence="3 4" key="1">
    <citation type="journal article" date="2019" name="Nat. Ecol. Evol.">
        <title>Megaphylogeny resolves global patterns of mushroom evolution.</title>
        <authorList>
            <person name="Varga T."/>
            <person name="Krizsan K."/>
            <person name="Foldi C."/>
            <person name="Dima B."/>
            <person name="Sanchez-Garcia M."/>
            <person name="Sanchez-Ramirez S."/>
            <person name="Szollosi G.J."/>
            <person name="Szarkandi J.G."/>
            <person name="Papp V."/>
            <person name="Albert L."/>
            <person name="Andreopoulos W."/>
            <person name="Angelini C."/>
            <person name="Antonin V."/>
            <person name="Barry K.W."/>
            <person name="Bougher N.L."/>
            <person name="Buchanan P."/>
            <person name="Buyck B."/>
            <person name="Bense V."/>
            <person name="Catcheside P."/>
            <person name="Chovatia M."/>
            <person name="Cooper J."/>
            <person name="Damon W."/>
            <person name="Desjardin D."/>
            <person name="Finy P."/>
            <person name="Geml J."/>
            <person name="Haridas S."/>
            <person name="Hughes K."/>
            <person name="Justo A."/>
            <person name="Karasinski D."/>
            <person name="Kautmanova I."/>
            <person name="Kiss B."/>
            <person name="Kocsube S."/>
            <person name="Kotiranta H."/>
            <person name="LaButti K.M."/>
            <person name="Lechner B.E."/>
            <person name="Liimatainen K."/>
            <person name="Lipzen A."/>
            <person name="Lukacs Z."/>
            <person name="Mihaltcheva S."/>
            <person name="Morgado L.N."/>
            <person name="Niskanen T."/>
            <person name="Noordeloos M.E."/>
            <person name="Ohm R.A."/>
            <person name="Ortiz-Santana B."/>
            <person name="Ovrebo C."/>
            <person name="Racz N."/>
            <person name="Riley R."/>
            <person name="Savchenko A."/>
            <person name="Shiryaev A."/>
            <person name="Soop K."/>
            <person name="Spirin V."/>
            <person name="Szebenyi C."/>
            <person name="Tomsovsky M."/>
            <person name="Tulloss R.E."/>
            <person name="Uehling J."/>
            <person name="Grigoriev I.V."/>
            <person name="Vagvolgyi C."/>
            <person name="Papp T."/>
            <person name="Martin F.M."/>
            <person name="Miettinen O."/>
            <person name="Hibbett D.S."/>
            <person name="Nagy L.G."/>
        </authorList>
    </citation>
    <scope>NUCLEOTIDE SEQUENCE [LARGE SCALE GENOMIC DNA]</scope>
    <source>
        <strain evidence="3 4">CBS 962.96</strain>
    </source>
</reference>
<feature type="compositionally biased region" description="Low complexity" evidence="1">
    <location>
        <begin position="161"/>
        <end position="193"/>
    </location>
</feature>
<dbReference type="Proteomes" id="UP000297245">
    <property type="component" value="Unassembled WGS sequence"/>
</dbReference>
<dbReference type="AlphaFoldDB" id="A0A4S8LBL2"/>
<accession>A0A4S8LBL2</accession>
<gene>
    <name evidence="3" type="ORF">K435DRAFT_842984</name>
</gene>
<protein>
    <submittedName>
        <fullName evidence="3">Uncharacterized protein</fullName>
    </submittedName>
</protein>
<organism evidence="3 4">
    <name type="scientific">Dendrothele bispora (strain CBS 962.96)</name>
    <dbReference type="NCBI Taxonomy" id="1314807"/>
    <lineage>
        <taxon>Eukaryota</taxon>
        <taxon>Fungi</taxon>
        <taxon>Dikarya</taxon>
        <taxon>Basidiomycota</taxon>
        <taxon>Agaricomycotina</taxon>
        <taxon>Agaricomycetes</taxon>
        <taxon>Agaricomycetidae</taxon>
        <taxon>Agaricales</taxon>
        <taxon>Agaricales incertae sedis</taxon>
        <taxon>Dendrothele</taxon>
    </lineage>
</organism>